<accession>A0ABS0GCZ1</accession>
<feature type="transmembrane region" description="Helical" evidence="1">
    <location>
        <begin position="105"/>
        <end position="124"/>
    </location>
</feature>
<dbReference type="Proteomes" id="UP000597206">
    <property type="component" value="Unassembled WGS sequence"/>
</dbReference>
<dbReference type="RefSeq" id="WP_161156306.1">
    <property type="nucleotide sequence ID" value="NZ_JADPMR010000001.1"/>
</dbReference>
<proteinExistence type="predicted"/>
<gene>
    <name evidence="2" type="ORF">I1A42_06905</name>
</gene>
<feature type="transmembrane region" description="Helical" evidence="1">
    <location>
        <begin position="52"/>
        <end position="70"/>
    </location>
</feature>
<feature type="transmembrane region" description="Helical" evidence="1">
    <location>
        <begin position="145"/>
        <end position="165"/>
    </location>
</feature>
<evidence type="ECO:0000313" key="3">
    <source>
        <dbReference type="Proteomes" id="UP000597206"/>
    </source>
</evidence>
<keyword evidence="1" id="KW-0472">Membrane</keyword>
<sequence length="214" mass="24566">MTSEITIPNKKPLSKKWQRRFELFEQLDASNKTRSEIVSSNEFRQLKFRERSLISMNYWGFFLGPLYYFYHRMPLKACLILAISFIWSSILITIEHLAIITIPSIVFSATSSVIAALYVNFDVYRKHTHGEVMWPKFPMWCHHKALMITLAVGAFIINVGIGAFITTHEYYSNAASSDFFPAKLNCSGKVLYVTDDELSYIGKPALCNALDNLE</sequence>
<comment type="caution">
    <text evidence="2">The sequence shown here is derived from an EMBL/GenBank/DDBJ whole genome shotgun (WGS) entry which is preliminary data.</text>
</comment>
<keyword evidence="3" id="KW-1185">Reference proteome</keyword>
<dbReference type="EMBL" id="JADPMR010000001">
    <property type="protein sequence ID" value="MBF9000286.1"/>
    <property type="molecule type" value="Genomic_DNA"/>
</dbReference>
<evidence type="ECO:0000313" key="2">
    <source>
        <dbReference type="EMBL" id="MBF9000286.1"/>
    </source>
</evidence>
<protein>
    <submittedName>
        <fullName evidence="2">DUF2628 domain-containing protein</fullName>
    </submittedName>
</protein>
<organism evidence="2 3">
    <name type="scientific">Vibrio nitrifigilis</name>
    <dbReference type="NCBI Taxonomy" id="2789781"/>
    <lineage>
        <taxon>Bacteria</taxon>
        <taxon>Pseudomonadati</taxon>
        <taxon>Pseudomonadota</taxon>
        <taxon>Gammaproteobacteria</taxon>
        <taxon>Vibrionales</taxon>
        <taxon>Vibrionaceae</taxon>
        <taxon>Vibrio</taxon>
    </lineage>
</organism>
<feature type="transmembrane region" description="Helical" evidence="1">
    <location>
        <begin position="77"/>
        <end position="99"/>
    </location>
</feature>
<reference evidence="2 3" key="1">
    <citation type="submission" date="2020-11" db="EMBL/GenBank/DDBJ databases">
        <title>Vibrio nitrifigilis sp. nov., a marine nitrogen-fixing bacterium isolated from the lagoon sediment of an islet inside an atoll.</title>
        <authorList>
            <person name="Wang L.-T."/>
            <person name="Shieh W.Y."/>
        </authorList>
    </citation>
    <scope>NUCLEOTIDE SEQUENCE [LARGE SCALE GENOMIC DNA]</scope>
    <source>
        <strain evidence="2 3">NFV-1</strain>
    </source>
</reference>
<dbReference type="InterPro" id="IPR024399">
    <property type="entry name" value="DUF2628"/>
</dbReference>
<keyword evidence="1" id="KW-0812">Transmembrane</keyword>
<evidence type="ECO:0000256" key="1">
    <source>
        <dbReference type="SAM" id="Phobius"/>
    </source>
</evidence>
<name>A0ABS0GCZ1_9VIBR</name>
<dbReference type="Pfam" id="PF10947">
    <property type="entry name" value="DUF2628"/>
    <property type="match status" value="1"/>
</dbReference>
<keyword evidence="1" id="KW-1133">Transmembrane helix</keyword>